<reference evidence="2" key="1">
    <citation type="journal article" date="2023" name="Genome Biol. Evol.">
        <title>First Whole Genome Sequence and Flow Cytometry Genome Size Data for the Lichen-Forming Fungus Ramalina farinacea (Ascomycota).</title>
        <authorList>
            <person name="Llewellyn T."/>
            <person name="Mian S."/>
            <person name="Hill R."/>
            <person name="Leitch I.J."/>
            <person name="Gaya E."/>
        </authorList>
    </citation>
    <scope>NUCLEOTIDE SEQUENCE</scope>
    <source>
        <strain evidence="2">LIQ254RAFAR</strain>
    </source>
</reference>
<dbReference type="InterPro" id="IPR002347">
    <property type="entry name" value="SDR_fam"/>
</dbReference>
<dbReference type="Proteomes" id="UP001161017">
    <property type="component" value="Unassembled WGS sequence"/>
</dbReference>
<name>A0AA43TWU7_9LECA</name>
<comment type="caution">
    <text evidence="2">The sequence shown here is derived from an EMBL/GenBank/DDBJ whole genome shotgun (WGS) entry which is preliminary data.</text>
</comment>
<evidence type="ECO:0000313" key="3">
    <source>
        <dbReference type="Proteomes" id="UP001161017"/>
    </source>
</evidence>
<protein>
    <submittedName>
        <fullName evidence="2">Uncharacterized protein</fullName>
    </submittedName>
</protein>
<accession>A0AA43TWU7</accession>
<sequence length="229" mass="24635">MASAPQVFHIILTGRSLEKTKSATAVIETAVGAKGRLTALHLDVTDLNSIQQAAAAVEKDFGRLDVLINNAAIACCVENDLQKRLWSGMATNVIGPALVSDAFRPLLLKSPHPYSIHVSSGAGSITRSTDGTSQMYSDPIPNGETYGITKAALNRLAMHEAMSYRSIKTFAMSPGFVVSNLRCWSDEAKTGWGKAGDPMVSGETLLSIVQGKRDGERYQLVHKDGVYPW</sequence>
<dbReference type="EMBL" id="JAPUFD010000013">
    <property type="protein sequence ID" value="MDI1490844.1"/>
    <property type="molecule type" value="Genomic_DNA"/>
</dbReference>
<dbReference type="GO" id="GO:0016491">
    <property type="term" value="F:oxidoreductase activity"/>
    <property type="evidence" value="ECO:0007669"/>
    <property type="project" value="TreeGrafter"/>
</dbReference>
<gene>
    <name evidence="2" type="ORF">OHK93_002049</name>
</gene>
<dbReference type="GO" id="GO:0019748">
    <property type="term" value="P:secondary metabolic process"/>
    <property type="evidence" value="ECO:0007669"/>
    <property type="project" value="TreeGrafter"/>
</dbReference>
<proteinExistence type="inferred from homology"/>
<dbReference type="InterPro" id="IPR051468">
    <property type="entry name" value="Fungal_SecMetab_SDRs"/>
</dbReference>
<dbReference type="PRINTS" id="PR00081">
    <property type="entry name" value="GDHRDH"/>
</dbReference>
<dbReference type="InterPro" id="IPR036291">
    <property type="entry name" value="NAD(P)-bd_dom_sf"/>
</dbReference>
<dbReference type="PANTHER" id="PTHR43544:SF32">
    <property type="entry name" value="CHAIN DEHYDROGENASE, PUTATIVE (AFU_ORTHOLOGUE AFUA_5G01530)-RELATED"/>
    <property type="match status" value="1"/>
</dbReference>
<evidence type="ECO:0000256" key="1">
    <source>
        <dbReference type="ARBA" id="ARBA00006484"/>
    </source>
</evidence>
<evidence type="ECO:0000313" key="2">
    <source>
        <dbReference type="EMBL" id="MDI1490844.1"/>
    </source>
</evidence>
<dbReference type="GO" id="GO:0005737">
    <property type="term" value="C:cytoplasm"/>
    <property type="evidence" value="ECO:0007669"/>
    <property type="project" value="TreeGrafter"/>
</dbReference>
<dbReference type="Pfam" id="PF00106">
    <property type="entry name" value="adh_short"/>
    <property type="match status" value="1"/>
</dbReference>
<keyword evidence="3" id="KW-1185">Reference proteome</keyword>
<organism evidence="2 3">
    <name type="scientific">Ramalina farinacea</name>
    <dbReference type="NCBI Taxonomy" id="258253"/>
    <lineage>
        <taxon>Eukaryota</taxon>
        <taxon>Fungi</taxon>
        <taxon>Dikarya</taxon>
        <taxon>Ascomycota</taxon>
        <taxon>Pezizomycotina</taxon>
        <taxon>Lecanoromycetes</taxon>
        <taxon>OSLEUM clade</taxon>
        <taxon>Lecanoromycetidae</taxon>
        <taxon>Lecanorales</taxon>
        <taxon>Lecanorineae</taxon>
        <taxon>Ramalinaceae</taxon>
        <taxon>Ramalina</taxon>
    </lineage>
</organism>
<comment type="similarity">
    <text evidence="1">Belongs to the short-chain dehydrogenases/reductases (SDR) family.</text>
</comment>
<dbReference type="SUPFAM" id="SSF51735">
    <property type="entry name" value="NAD(P)-binding Rossmann-fold domains"/>
    <property type="match status" value="1"/>
</dbReference>
<dbReference type="AlphaFoldDB" id="A0AA43TWU7"/>
<dbReference type="Gene3D" id="3.40.50.720">
    <property type="entry name" value="NAD(P)-binding Rossmann-like Domain"/>
    <property type="match status" value="1"/>
</dbReference>
<dbReference type="PANTHER" id="PTHR43544">
    <property type="entry name" value="SHORT-CHAIN DEHYDROGENASE/REDUCTASE"/>
    <property type="match status" value="1"/>
</dbReference>